<comment type="caution">
    <text evidence="6">The sequence shown here is derived from an EMBL/GenBank/DDBJ whole genome shotgun (WGS) entry which is preliminary data.</text>
</comment>
<evidence type="ECO:0000259" key="5">
    <source>
        <dbReference type="Pfam" id="PF22780"/>
    </source>
</evidence>
<dbReference type="PRINTS" id="PR00411">
    <property type="entry name" value="PNDRDTASEI"/>
</dbReference>
<dbReference type="SUPFAM" id="SSF51905">
    <property type="entry name" value="FAD/NAD(P)-binding domain"/>
    <property type="match status" value="1"/>
</dbReference>
<accession>A0A917G6J6</accession>
<keyword evidence="3" id="KW-0274">FAD</keyword>
<proteinExistence type="predicted"/>
<dbReference type="InterPro" id="IPR055178">
    <property type="entry name" value="RsdA/BaiN/AoA(So)-like_dom"/>
</dbReference>
<dbReference type="Proteomes" id="UP000644756">
    <property type="component" value="Unassembled WGS sequence"/>
</dbReference>
<dbReference type="Gene3D" id="2.40.30.10">
    <property type="entry name" value="Translation factors"/>
    <property type="match status" value="1"/>
</dbReference>
<name>A0A917G6J6_9BACL</name>
<dbReference type="InterPro" id="IPR023166">
    <property type="entry name" value="BaiN-like_dom_sf"/>
</dbReference>
<comment type="cofactor">
    <cofactor evidence="1">
        <name>FAD</name>
        <dbReference type="ChEBI" id="CHEBI:57692"/>
    </cofactor>
</comment>
<evidence type="ECO:0000256" key="3">
    <source>
        <dbReference type="ARBA" id="ARBA00022827"/>
    </source>
</evidence>
<dbReference type="Pfam" id="PF22780">
    <property type="entry name" value="HI0933_like_1st"/>
    <property type="match status" value="1"/>
</dbReference>
<keyword evidence="7" id="KW-1185">Reference proteome</keyword>
<dbReference type="InterPro" id="IPR057661">
    <property type="entry name" value="RsdA/BaiN/AoA(So)_Rossmann"/>
</dbReference>
<dbReference type="InterPro" id="IPR004792">
    <property type="entry name" value="BaiN-like"/>
</dbReference>
<dbReference type="InterPro" id="IPR036188">
    <property type="entry name" value="FAD/NAD-bd_sf"/>
</dbReference>
<dbReference type="Pfam" id="PF03486">
    <property type="entry name" value="HI0933_like"/>
    <property type="match status" value="1"/>
</dbReference>
<dbReference type="SUPFAM" id="SSF160996">
    <property type="entry name" value="HI0933 insert domain-like"/>
    <property type="match status" value="1"/>
</dbReference>
<dbReference type="AlphaFoldDB" id="A0A917G6J6"/>
<dbReference type="PANTHER" id="PTHR42887">
    <property type="entry name" value="OS12G0638800 PROTEIN"/>
    <property type="match status" value="1"/>
</dbReference>
<feature type="domain" description="RsdA/BaiN/AoA(So)-like Rossmann fold-like" evidence="4">
    <location>
        <begin position="4"/>
        <end position="413"/>
    </location>
</feature>
<dbReference type="Gene3D" id="1.10.8.260">
    <property type="entry name" value="HI0933 insert domain-like"/>
    <property type="match status" value="1"/>
</dbReference>
<dbReference type="Gene3D" id="3.50.50.60">
    <property type="entry name" value="FAD/NAD(P)-binding domain"/>
    <property type="match status" value="1"/>
</dbReference>
<dbReference type="NCBIfam" id="TIGR00275">
    <property type="entry name" value="aminoacetone oxidase family FAD-binding enzyme"/>
    <property type="match status" value="1"/>
</dbReference>
<evidence type="ECO:0000256" key="2">
    <source>
        <dbReference type="ARBA" id="ARBA00022630"/>
    </source>
</evidence>
<dbReference type="PRINTS" id="PR00368">
    <property type="entry name" value="FADPNR"/>
</dbReference>
<protein>
    <recommendedName>
        <fullName evidence="8">Aminoacetone oxidase family FAD-binding enzyme</fullName>
    </recommendedName>
</protein>
<evidence type="ECO:0000313" key="7">
    <source>
        <dbReference type="Proteomes" id="UP000644756"/>
    </source>
</evidence>
<evidence type="ECO:0000259" key="4">
    <source>
        <dbReference type="Pfam" id="PF03486"/>
    </source>
</evidence>
<organism evidence="6 7">
    <name type="scientific">Paenibacillus abyssi</name>
    <dbReference type="NCBI Taxonomy" id="1340531"/>
    <lineage>
        <taxon>Bacteria</taxon>
        <taxon>Bacillati</taxon>
        <taxon>Bacillota</taxon>
        <taxon>Bacilli</taxon>
        <taxon>Bacillales</taxon>
        <taxon>Paenibacillaceae</taxon>
        <taxon>Paenibacillus</taxon>
    </lineage>
</organism>
<gene>
    <name evidence="6" type="ORF">GCM10010916_46080</name>
</gene>
<sequence>MKYDVIIIGGGPSGLMAAVAASAHGARALLVDKGDKLGRKLGISGGGRCNVTNAKEIDELITHIPGNGRFLYSAFSHYNNRDIIRFFENLGIALKEEDRGRMFPVSDKAKTVVDALVGKVRSQGVEILVNRAVAKVLYEEGRTAGIQLKDGQKIESSAVIVATGGKSVPHTGSTGDGYPWAEMAGHTITELFPTEVPLLSRDAFIQSKELQGISLRDIVATVWNPKGKKVIQHDGDLIFTHFGLSGPVALRCSQFVVKTLKKFEVSTVKLTIDLFPQKSVEELVEESLNLARSEPKKAIKNVLKGLLPERMIPIILKKSGLTGETTYDNIPRQPWSDMAALLKGFPVNISGTLSIEEAFVTGGGVHLKEIDPKTMQSKLMEGLFFCGEILDIHGYTGGYNITAAFTTGYTAGKSAAESVQSAGTN</sequence>
<evidence type="ECO:0000256" key="1">
    <source>
        <dbReference type="ARBA" id="ARBA00001974"/>
    </source>
</evidence>
<reference evidence="6" key="1">
    <citation type="journal article" date="2014" name="Int. J. Syst. Evol. Microbiol.">
        <title>Complete genome sequence of Corynebacterium casei LMG S-19264T (=DSM 44701T), isolated from a smear-ripened cheese.</title>
        <authorList>
            <consortium name="US DOE Joint Genome Institute (JGI-PGF)"/>
            <person name="Walter F."/>
            <person name="Albersmeier A."/>
            <person name="Kalinowski J."/>
            <person name="Ruckert C."/>
        </authorList>
    </citation>
    <scope>NUCLEOTIDE SEQUENCE</scope>
    <source>
        <strain evidence="6">CGMCC 1.12987</strain>
    </source>
</reference>
<dbReference type="PANTHER" id="PTHR42887:SF2">
    <property type="entry name" value="OS12G0638800 PROTEIN"/>
    <property type="match status" value="1"/>
</dbReference>
<evidence type="ECO:0000313" key="6">
    <source>
        <dbReference type="EMBL" id="GGG24343.1"/>
    </source>
</evidence>
<reference evidence="6" key="2">
    <citation type="submission" date="2020-09" db="EMBL/GenBank/DDBJ databases">
        <authorList>
            <person name="Sun Q."/>
            <person name="Zhou Y."/>
        </authorList>
    </citation>
    <scope>NUCLEOTIDE SEQUENCE</scope>
    <source>
        <strain evidence="6">CGMCC 1.12987</strain>
    </source>
</reference>
<feature type="domain" description="RsdA/BaiN/AoA(So)-like insert" evidence="5">
    <location>
        <begin position="193"/>
        <end position="360"/>
    </location>
</feature>
<evidence type="ECO:0008006" key="8">
    <source>
        <dbReference type="Google" id="ProtNLM"/>
    </source>
</evidence>
<dbReference type="EMBL" id="BMGR01000020">
    <property type="protein sequence ID" value="GGG24343.1"/>
    <property type="molecule type" value="Genomic_DNA"/>
</dbReference>
<dbReference type="RefSeq" id="WP_188533435.1">
    <property type="nucleotide sequence ID" value="NZ_BMGR01000020.1"/>
</dbReference>
<keyword evidence="2" id="KW-0285">Flavoprotein</keyword>